<dbReference type="EMBL" id="CAJOBZ010000028">
    <property type="protein sequence ID" value="CAF4882676.1"/>
    <property type="molecule type" value="Genomic_DNA"/>
</dbReference>
<keyword evidence="2" id="KW-1185">Reference proteome</keyword>
<dbReference type="Proteomes" id="UP000663880">
    <property type="component" value="Unassembled WGS sequence"/>
</dbReference>
<gene>
    <name evidence="1" type="ORF">PMACD_LOCUS9750</name>
</gene>
<proteinExistence type="predicted"/>
<sequence length="132" mass="14285">MDELCKGMSQTGSSIIATDKTQENNGSMVYVNDPCLECERVRAACERLGSVVAVSVGQGLPTLTSPAYFITSPFEGDLFDAAHKAKYRDDTSCELNRHLLEAYPPIEGISLIHREEGTTTIKAGDAFANLLV</sequence>
<dbReference type="AlphaFoldDB" id="A0A821TWZ9"/>
<evidence type="ECO:0000313" key="1">
    <source>
        <dbReference type="EMBL" id="CAF4882676.1"/>
    </source>
</evidence>
<evidence type="ECO:0000313" key="2">
    <source>
        <dbReference type="Proteomes" id="UP000663880"/>
    </source>
</evidence>
<dbReference type="OrthoDB" id="9997817at2759"/>
<name>A0A821TWZ9_9NEOP</name>
<protein>
    <submittedName>
        <fullName evidence="1">Uncharacterized protein</fullName>
    </submittedName>
</protein>
<reference evidence="1" key="1">
    <citation type="submission" date="2021-02" db="EMBL/GenBank/DDBJ databases">
        <authorList>
            <person name="Steward A R."/>
        </authorList>
    </citation>
    <scope>NUCLEOTIDE SEQUENCE</scope>
</reference>
<organism evidence="1 2">
    <name type="scientific">Pieris macdunnoughi</name>
    <dbReference type="NCBI Taxonomy" id="345717"/>
    <lineage>
        <taxon>Eukaryota</taxon>
        <taxon>Metazoa</taxon>
        <taxon>Ecdysozoa</taxon>
        <taxon>Arthropoda</taxon>
        <taxon>Hexapoda</taxon>
        <taxon>Insecta</taxon>
        <taxon>Pterygota</taxon>
        <taxon>Neoptera</taxon>
        <taxon>Endopterygota</taxon>
        <taxon>Lepidoptera</taxon>
        <taxon>Glossata</taxon>
        <taxon>Ditrysia</taxon>
        <taxon>Papilionoidea</taxon>
        <taxon>Pieridae</taxon>
        <taxon>Pierinae</taxon>
        <taxon>Pieris</taxon>
    </lineage>
</organism>
<comment type="caution">
    <text evidence="1">The sequence shown here is derived from an EMBL/GenBank/DDBJ whole genome shotgun (WGS) entry which is preliminary data.</text>
</comment>
<accession>A0A821TWZ9</accession>